<keyword evidence="5" id="KW-0560">Oxidoreductase</keyword>
<evidence type="ECO:0000259" key="9">
    <source>
        <dbReference type="PROSITE" id="PS51384"/>
    </source>
</evidence>
<dbReference type="SFLD" id="SFLDS00052">
    <property type="entry name" value="Ferric_Reductase_Domain"/>
    <property type="match status" value="1"/>
</dbReference>
<dbReference type="Pfam" id="PF08030">
    <property type="entry name" value="NAD_binding_6"/>
    <property type="match status" value="1"/>
</dbReference>
<dbReference type="InterPro" id="IPR039261">
    <property type="entry name" value="FNR_nucleotide-bd"/>
</dbReference>
<feature type="transmembrane region" description="Helical" evidence="8">
    <location>
        <begin position="294"/>
        <end position="315"/>
    </location>
</feature>
<keyword evidence="3" id="KW-0249">Electron transport</keyword>
<feature type="transmembrane region" description="Helical" evidence="8">
    <location>
        <begin position="321"/>
        <end position="338"/>
    </location>
</feature>
<feature type="transmembrane region" description="Helical" evidence="8">
    <location>
        <begin position="163"/>
        <end position="183"/>
    </location>
</feature>
<evidence type="ECO:0000256" key="8">
    <source>
        <dbReference type="SAM" id="Phobius"/>
    </source>
</evidence>
<feature type="transmembrane region" description="Helical" evidence="8">
    <location>
        <begin position="32"/>
        <end position="50"/>
    </location>
</feature>
<dbReference type="GO" id="GO:0005886">
    <property type="term" value="C:plasma membrane"/>
    <property type="evidence" value="ECO:0007669"/>
    <property type="project" value="TreeGrafter"/>
</dbReference>
<dbReference type="OrthoDB" id="3944240at2759"/>
<evidence type="ECO:0000256" key="4">
    <source>
        <dbReference type="ARBA" id="ARBA00022989"/>
    </source>
</evidence>
<dbReference type="PANTHER" id="PTHR11972:SF200">
    <property type="entry name" value="FAD-BINDING FR-TYPE DOMAIN-CONTAINING PROTEIN"/>
    <property type="match status" value="1"/>
</dbReference>
<protein>
    <recommendedName>
        <fullName evidence="9">FAD-binding FR-type domain-containing protein</fullName>
    </recommendedName>
</protein>
<feature type="domain" description="FAD-binding FR-type" evidence="9">
    <location>
        <begin position="326"/>
        <end position="508"/>
    </location>
</feature>
<comment type="subcellular location">
    <subcellularLocation>
        <location evidence="1">Membrane</location>
        <topology evidence="1">Multi-pass membrane protein</topology>
    </subcellularLocation>
</comment>
<dbReference type="AlphaFoldDB" id="A0A9P7K5C6"/>
<keyword evidence="7 8" id="KW-0472">Membrane</keyword>
<keyword evidence="2 8" id="KW-0812">Transmembrane</keyword>
<name>A0A9P7K5C6_9AGAR</name>
<dbReference type="Proteomes" id="UP000717328">
    <property type="component" value="Unassembled WGS sequence"/>
</dbReference>
<evidence type="ECO:0000256" key="1">
    <source>
        <dbReference type="ARBA" id="ARBA00004141"/>
    </source>
</evidence>
<evidence type="ECO:0000256" key="3">
    <source>
        <dbReference type="ARBA" id="ARBA00022982"/>
    </source>
</evidence>
<gene>
    <name evidence="10" type="ORF">H0H81_010349</name>
</gene>
<dbReference type="SFLD" id="SFLDG01168">
    <property type="entry name" value="Ferric_reductase_subgroup_(FRE"/>
    <property type="match status" value="1"/>
</dbReference>
<keyword evidence="11" id="KW-1185">Reference proteome</keyword>
<dbReference type="CDD" id="cd06186">
    <property type="entry name" value="NOX_Duox_like_FAD_NADP"/>
    <property type="match status" value="1"/>
</dbReference>
<feature type="transmembrane region" description="Helical" evidence="8">
    <location>
        <begin position="268"/>
        <end position="287"/>
    </location>
</feature>
<comment type="caution">
    <text evidence="10">The sequence shown here is derived from an EMBL/GenBank/DDBJ whole genome shotgun (WGS) entry which is preliminary data.</text>
</comment>
<keyword evidence="4 8" id="KW-1133">Transmembrane helix</keyword>
<evidence type="ECO:0000256" key="7">
    <source>
        <dbReference type="ARBA" id="ARBA00023136"/>
    </source>
</evidence>
<dbReference type="PANTHER" id="PTHR11972">
    <property type="entry name" value="NADPH OXIDASE"/>
    <property type="match status" value="1"/>
</dbReference>
<dbReference type="EMBL" id="JABCKI010006037">
    <property type="protein sequence ID" value="KAG5635701.1"/>
    <property type="molecule type" value="Genomic_DNA"/>
</dbReference>
<proteinExistence type="predicted"/>
<keyword evidence="6" id="KW-0406">Ion transport</keyword>
<dbReference type="InterPro" id="IPR013130">
    <property type="entry name" value="Fe3_Rdtase_TM_dom"/>
</dbReference>
<dbReference type="PROSITE" id="PS51384">
    <property type="entry name" value="FAD_FR"/>
    <property type="match status" value="1"/>
</dbReference>
<dbReference type="SUPFAM" id="SSF52343">
    <property type="entry name" value="Ferredoxin reductase-like, C-terminal NADP-linked domain"/>
    <property type="match status" value="1"/>
</dbReference>
<evidence type="ECO:0000256" key="2">
    <source>
        <dbReference type="ARBA" id="ARBA00022692"/>
    </source>
</evidence>
<keyword evidence="6" id="KW-0813">Transport</keyword>
<dbReference type="GO" id="GO:0000293">
    <property type="term" value="F:ferric-chelate reductase activity"/>
    <property type="evidence" value="ECO:0007669"/>
    <property type="project" value="TreeGrafter"/>
</dbReference>
<evidence type="ECO:0000256" key="5">
    <source>
        <dbReference type="ARBA" id="ARBA00023002"/>
    </source>
</evidence>
<dbReference type="InterPro" id="IPR017927">
    <property type="entry name" value="FAD-bd_FR_type"/>
</dbReference>
<organism evidence="10 11">
    <name type="scientific">Sphagnurus paluster</name>
    <dbReference type="NCBI Taxonomy" id="117069"/>
    <lineage>
        <taxon>Eukaryota</taxon>
        <taxon>Fungi</taxon>
        <taxon>Dikarya</taxon>
        <taxon>Basidiomycota</taxon>
        <taxon>Agaricomycotina</taxon>
        <taxon>Agaricomycetes</taxon>
        <taxon>Agaricomycetidae</taxon>
        <taxon>Agaricales</taxon>
        <taxon>Tricholomatineae</taxon>
        <taxon>Lyophyllaceae</taxon>
        <taxon>Sphagnurus</taxon>
    </lineage>
</organism>
<reference evidence="10" key="1">
    <citation type="submission" date="2021-02" db="EMBL/GenBank/DDBJ databases">
        <authorList>
            <person name="Nieuwenhuis M."/>
            <person name="Van De Peppel L.J.J."/>
        </authorList>
    </citation>
    <scope>NUCLEOTIDE SEQUENCE</scope>
    <source>
        <strain evidence="10">D49</strain>
    </source>
</reference>
<dbReference type="Pfam" id="PF01794">
    <property type="entry name" value="Ferric_reduct"/>
    <property type="match status" value="1"/>
</dbReference>
<dbReference type="Gene3D" id="3.40.50.80">
    <property type="entry name" value="Nucleotide-binding domain of ferredoxin-NADP reductase (FNR) module"/>
    <property type="match status" value="1"/>
</dbReference>
<dbReference type="InterPro" id="IPR050369">
    <property type="entry name" value="RBOH/FRE"/>
</dbReference>
<reference evidence="10" key="2">
    <citation type="submission" date="2021-10" db="EMBL/GenBank/DDBJ databases">
        <title>Phylogenomics reveals ancestral predisposition of the termite-cultivated fungus Termitomyces towards a domesticated lifestyle.</title>
        <authorList>
            <person name="Auxier B."/>
            <person name="Grum-Grzhimaylo A."/>
            <person name="Cardenas M.E."/>
            <person name="Lodge J.D."/>
            <person name="Laessoe T."/>
            <person name="Pedersen O."/>
            <person name="Smith M.E."/>
            <person name="Kuyper T.W."/>
            <person name="Franco-Molano E.A."/>
            <person name="Baroni T.J."/>
            <person name="Aanen D.K."/>
        </authorList>
    </citation>
    <scope>NUCLEOTIDE SEQUENCE</scope>
    <source>
        <strain evidence="10">D49</strain>
    </source>
</reference>
<evidence type="ECO:0000256" key="6">
    <source>
        <dbReference type="ARBA" id="ARBA00023065"/>
    </source>
</evidence>
<evidence type="ECO:0000313" key="10">
    <source>
        <dbReference type="EMBL" id="KAG5635701.1"/>
    </source>
</evidence>
<accession>A0A9P7K5C6</accession>
<dbReference type="GO" id="GO:0033215">
    <property type="term" value="P:reductive iron assimilation"/>
    <property type="evidence" value="ECO:0007669"/>
    <property type="project" value="TreeGrafter"/>
</dbReference>
<dbReference type="InterPro" id="IPR013121">
    <property type="entry name" value="Fe_red_NAD-bd_6"/>
</dbReference>
<evidence type="ECO:0000313" key="11">
    <source>
        <dbReference type="Proteomes" id="UP000717328"/>
    </source>
</evidence>
<feature type="transmembrane region" description="Helical" evidence="8">
    <location>
        <begin position="227"/>
        <end position="248"/>
    </location>
</feature>
<sequence length="737" mass="77814">MPDTGAPPVIPTELQPYNSYVQDPIWQLRFTYAWTAALALFLLASVPKLFRARGLGWHWVGLGGLGLRGVREVWSGEERGVYQRVGEVQIQGQGDKGDRESVSTGESVGKGKKTCCGGLGREERGVGQGKRRTRSVPVRVLAALGSVWCWTPRGLGGVNAGQILLILTYLAILLTCILTAASLSTNGNRAGFLALAQLPPLFLLASKNSPLSVLLLPSHAAWTRVAVLHRWVGRGVVLAATVHGALWIQNHLRWGIVILGPGQEKEGTGVAALAVLGVIAFSSVRVVRERAWGVFYWIHALTVPAFFITMCYHTPYASPWIAAPLALYAFDVIIRATRFRVRDARLIRVDGGMTLIHIPDCDAGFRAGQHLRLRVFVGGHAFEAHPLSIMSAPPSSSIAASTQLEGTCLRAGDVQAYYAASGVNMDVRDEMAPEEPLGILLGARVVGDWTRAINEYADQYTASAAVSASTVGSGSGSNEEKKNAPATSVIPVPVQVLLDGPYGGCTLTLPAYERVLLVAGGSGATFAIGVLDALVAACRAGERRRLGAWADQASGKNKNKAGEEVKTREIHFVWSTKSFASIKWFAPLLRAIAAAARGHVVLKLTVYVTCMCSPEDAGVPGLAVRIGARPDVGKLVRGIAGADDFAGSEVRTSVESEGSVSSGDALCACGCVDADVDGASEEGDVEKGVSVGRTRLQGALGVCASGPAGLVRETANAVARYKMAGGEAGLHTEVFAI</sequence>